<sequence length="293" mass="32102">MGTEHAIAALEQALSAHQAWAARLHRRLIAGMAPTDDDLSPDAHHRCTFGCWYDAEVADAQLGLAGQPAFAGIGSLHAQMHDHARELLSCPPSDARLAAYDRFAAASDQLVGEVRALQQGLLTRLLSMDPLTGLPGRRNMEERLALEWQQSQRDGRPAVVAMMDLDHFKRVNDRFGHASGDEVLRWIGAGAKRQLRIHDLVFRYGGEEFLAYLADSTLDAALGTLERIRRVIEASEIGLPGGERVRLTASFGLCACSAGQDIAAIIDRADQALYEAKRTGRNRVVCWRPDGFA</sequence>
<accession>A0ABM7YIU3</accession>
<dbReference type="InterPro" id="IPR050469">
    <property type="entry name" value="Diguanylate_Cyclase"/>
</dbReference>
<protein>
    <recommendedName>
        <fullName evidence="1">diguanylate cyclase</fullName>
        <ecNumber evidence="1">2.7.7.65</ecNumber>
    </recommendedName>
</protein>
<dbReference type="CDD" id="cd01949">
    <property type="entry name" value="GGDEF"/>
    <property type="match status" value="1"/>
</dbReference>
<reference evidence="4" key="1">
    <citation type="submission" date="2022-04" db="EMBL/GenBank/DDBJ databases">
        <title>Whole genome sequence of Sphaerotilus sp. FB-5.</title>
        <authorList>
            <person name="Takeda M."/>
            <person name="Narihara S."/>
            <person name="Akimoto M."/>
            <person name="Akimoto R."/>
            <person name="Nishiyashiki S."/>
            <person name="Murakami T."/>
        </authorList>
    </citation>
    <scope>NUCLEOTIDE SEQUENCE</scope>
    <source>
        <strain evidence="4">FB-5</strain>
    </source>
</reference>
<dbReference type="InterPro" id="IPR029787">
    <property type="entry name" value="Nucleotide_cyclase"/>
</dbReference>
<evidence type="ECO:0000256" key="1">
    <source>
        <dbReference type="ARBA" id="ARBA00012528"/>
    </source>
</evidence>
<dbReference type="NCBIfam" id="TIGR00254">
    <property type="entry name" value="GGDEF"/>
    <property type="match status" value="1"/>
</dbReference>
<dbReference type="Proteomes" id="UP001057498">
    <property type="component" value="Chromosome"/>
</dbReference>
<dbReference type="NCBIfam" id="NF007380">
    <property type="entry name" value="PRK09894.1"/>
    <property type="match status" value="1"/>
</dbReference>
<dbReference type="RefSeq" id="WP_251972355.1">
    <property type="nucleotide sequence ID" value="NZ_AP025730.1"/>
</dbReference>
<name>A0ABM7YIU3_9BURK</name>
<dbReference type="Pfam" id="PF00990">
    <property type="entry name" value="GGDEF"/>
    <property type="match status" value="1"/>
</dbReference>
<evidence type="ECO:0000313" key="4">
    <source>
        <dbReference type="EMBL" id="BDI04216.1"/>
    </source>
</evidence>
<dbReference type="PANTHER" id="PTHR45138">
    <property type="entry name" value="REGULATORY COMPONENTS OF SENSORY TRANSDUCTION SYSTEM"/>
    <property type="match status" value="1"/>
</dbReference>
<dbReference type="EC" id="2.7.7.65" evidence="1"/>
<keyword evidence="5" id="KW-1185">Reference proteome</keyword>
<organism evidence="4 5">
    <name type="scientific">Sphaerotilus microaerophilus</name>
    <dbReference type="NCBI Taxonomy" id="2914710"/>
    <lineage>
        <taxon>Bacteria</taxon>
        <taxon>Pseudomonadati</taxon>
        <taxon>Pseudomonadota</taxon>
        <taxon>Betaproteobacteria</taxon>
        <taxon>Burkholderiales</taxon>
        <taxon>Sphaerotilaceae</taxon>
        <taxon>Sphaerotilus</taxon>
    </lineage>
</organism>
<gene>
    <name evidence="4" type="ORF">CATMQ487_11860</name>
</gene>
<dbReference type="Pfam" id="PF13682">
    <property type="entry name" value="CZB"/>
    <property type="match status" value="1"/>
</dbReference>
<dbReference type="PROSITE" id="PS50887">
    <property type="entry name" value="GGDEF"/>
    <property type="match status" value="1"/>
</dbReference>
<dbReference type="InterPro" id="IPR000160">
    <property type="entry name" value="GGDEF_dom"/>
</dbReference>
<comment type="catalytic activity">
    <reaction evidence="2">
        <text>2 GTP = 3',3'-c-di-GMP + 2 diphosphate</text>
        <dbReference type="Rhea" id="RHEA:24898"/>
        <dbReference type="ChEBI" id="CHEBI:33019"/>
        <dbReference type="ChEBI" id="CHEBI:37565"/>
        <dbReference type="ChEBI" id="CHEBI:58805"/>
        <dbReference type="EC" id="2.7.7.65"/>
    </reaction>
</comment>
<dbReference type="EMBL" id="AP025730">
    <property type="protein sequence ID" value="BDI04216.1"/>
    <property type="molecule type" value="Genomic_DNA"/>
</dbReference>
<dbReference type="SUPFAM" id="SSF55073">
    <property type="entry name" value="Nucleotide cyclase"/>
    <property type="match status" value="1"/>
</dbReference>
<evidence type="ECO:0000259" key="3">
    <source>
        <dbReference type="PROSITE" id="PS50887"/>
    </source>
</evidence>
<feature type="domain" description="GGDEF" evidence="3">
    <location>
        <begin position="156"/>
        <end position="289"/>
    </location>
</feature>
<dbReference type="InterPro" id="IPR043128">
    <property type="entry name" value="Rev_trsase/Diguanyl_cyclase"/>
</dbReference>
<proteinExistence type="predicted"/>
<dbReference type="Gene3D" id="1.20.120.30">
    <property type="entry name" value="Aspartate receptor, ligand-binding domain"/>
    <property type="match status" value="1"/>
</dbReference>
<dbReference type="SMART" id="SM00267">
    <property type="entry name" value="GGDEF"/>
    <property type="match status" value="1"/>
</dbReference>
<dbReference type="PANTHER" id="PTHR45138:SF9">
    <property type="entry name" value="DIGUANYLATE CYCLASE DGCM-RELATED"/>
    <property type="match status" value="1"/>
</dbReference>
<dbReference type="Gene3D" id="3.30.70.270">
    <property type="match status" value="1"/>
</dbReference>
<dbReference type="InterPro" id="IPR025991">
    <property type="entry name" value="Chemoreceptor_zinc-bind_dom"/>
</dbReference>
<evidence type="ECO:0000256" key="2">
    <source>
        <dbReference type="ARBA" id="ARBA00034247"/>
    </source>
</evidence>
<evidence type="ECO:0000313" key="5">
    <source>
        <dbReference type="Proteomes" id="UP001057498"/>
    </source>
</evidence>